<name>A0A1M3U1S7_ASPLC</name>
<accession>A0A1M3U1S7</accession>
<keyword evidence="1" id="KW-0472">Membrane</keyword>
<evidence type="ECO:0000256" key="1">
    <source>
        <dbReference type="SAM" id="Phobius"/>
    </source>
</evidence>
<dbReference type="AlphaFoldDB" id="A0A1M3U1S7"/>
<dbReference type="EMBL" id="KV878236">
    <property type="protein sequence ID" value="OJZ92967.1"/>
    <property type="molecule type" value="Genomic_DNA"/>
</dbReference>
<protein>
    <submittedName>
        <fullName evidence="2">Uncharacterized protein</fullName>
    </submittedName>
</protein>
<sequence>MVSYTGLSSCHTEFVAVWSLLFPVCILLSRSPGIRLIYTGCCGATHISEQTLSCRTIYSLPAKMGKQLWGLSWSIYLVPGLMT</sequence>
<dbReference type="VEuPathDB" id="FungiDB:ASPFODRAFT_281715"/>
<evidence type="ECO:0000313" key="3">
    <source>
        <dbReference type="Proteomes" id="UP000184063"/>
    </source>
</evidence>
<evidence type="ECO:0000313" key="2">
    <source>
        <dbReference type="EMBL" id="OJZ92967.1"/>
    </source>
</evidence>
<organism evidence="2 3">
    <name type="scientific">Aspergillus luchuensis (strain CBS 106.47)</name>
    <dbReference type="NCBI Taxonomy" id="1137211"/>
    <lineage>
        <taxon>Eukaryota</taxon>
        <taxon>Fungi</taxon>
        <taxon>Dikarya</taxon>
        <taxon>Ascomycota</taxon>
        <taxon>Pezizomycotina</taxon>
        <taxon>Eurotiomycetes</taxon>
        <taxon>Eurotiomycetidae</taxon>
        <taxon>Eurotiales</taxon>
        <taxon>Aspergillaceae</taxon>
        <taxon>Aspergillus</taxon>
        <taxon>Aspergillus subgen. Circumdati</taxon>
    </lineage>
</organism>
<proteinExistence type="predicted"/>
<reference evidence="3" key="1">
    <citation type="journal article" date="2017" name="Genome Biol.">
        <title>Comparative genomics reveals high biological diversity and specific adaptations in the industrially and medically important fungal genus Aspergillus.</title>
        <authorList>
            <person name="de Vries R.P."/>
            <person name="Riley R."/>
            <person name="Wiebenga A."/>
            <person name="Aguilar-Osorio G."/>
            <person name="Amillis S."/>
            <person name="Uchima C.A."/>
            <person name="Anderluh G."/>
            <person name="Asadollahi M."/>
            <person name="Askin M."/>
            <person name="Barry K."/>
            <person name="Battaglia E."/>
            <person name="Bayram O."/>
            <person name="Benocci T."/>
            <person name="Braus-Stromeyer S.A."/>
            <person name="Caldana C."/>
            <person name="Canovas D."/>
            <person name="Cerqueira G.C."/>
            <person name="Chen F."/>
            <person name="Chen W."/>
            <person name="Choi C."/>
            <person name="Clum A."/>
            <person name="Dos Santos R.A."/>
            <person name="Damasio A.R."/>
            <person name="Diallinas G."/>
            <person name="Emri T."/>
            <person name="Fekete E."/>
            <person name="Flipphi M."/>
            <person name="Freyberg S."/>
            <person name="Gallo A."/>
            <person name="Gournas C."/>
            <person name="Habgood R."/>
            <person name="Hainaut M."/>
            <person name="Harispe M.L."/>
            <person name="Henrissat B."/>
            <person name="Hilden K.S."/>
            <person name="Hope R."/>
            <person name="Hossain A."/>
            <person name="Karabika E."/>
            <person name="Karaffa L."/>
            <person name="Karanyi Z."/>
            <person name="Krasevec N."/>
            <person name="Kuo A."/>
            <person name="Kusch H."/>
            <person name="LaButti K."/>
            <person name="Lagendijk E.L."/>
            <person name="Lapidus A."/>
            <person name="Levasseur A."/>
            <person name="Lindquist E."/>
            <person name="Lipzen A."/>
            <person name="Logrieco A.F."/>
            <person name="MacCabe A."/>
            <person name="Maekelae M.R."/>
            <person name="Malavazi I."/>
            <person name="Melin P."/>
            <person name="Meyer V."/>
            <person name="Mielnichuk N."/>
            <person name="Miskei M."/>
            <person name="Molnar A.P."/>
            <person name="Mule G."/>
            <person name="Ngan C.Y."/>
            <person name="Orejas M."/>
            <person name="Orosz E."/>
            <person name="Ouedraogo J.P."/>
            <person name="Overkamp K.M."/>
            <person name="Park H.-S."/>
            <person name="Perrone G."/>
            <person name="Piumi F."/>
            <person name="Punt P.J."/>
            <person name="Ram A.F."/>
            <person name="Ramon A."/>
            <person name="Rauscher S."/>
            <person name="Record E."/>
            <person name="Riano-Pachon D.M."/>
            <person name="Robert V."/>
            <person name="Roehrig J."/>
            <person name="Ruller R."/>
            <person name="Salamov A."/>
            <person name="Salih N.S."/>
            <person name="Samson R.A."/>
            <person name="Sandor E."/>
            <person name="Sanguinetti M."/>
            <person name="Schuetze T."/>
            <person name="Sepcic K."/>
            <person name="Shelest E."/>
            <person name="Sherlock G."/>
            <person name="Sophianopoulou V."/>
            <person name="Squina F.M."/>
            <person name="Sun H."/>
            <person name="Susca A."/>
            <person name="Todd R.B."/>
            <person name="Tsang A."/>
            <person name="Unkles S.E."/>
            <person name="van de Wiele N."/>
            <person name="van Rossen-Uffink D."/>
            <person name="Oliveira J.V."/>
            <person name="Vesth T.C."/>
            <person name="Visser J."/>
            <person name="Yu J.-H."/>
            <person name="Zhou M."/>
            <person name="Andersen M.R."/>
            <person name="Archer D.B."/>
            <person name="Baker S.E."/>
            <person name="Benoit I."/>
            <person name="Brakhage A.A."/>
            <person name="Braus G.H."/>
            <person name="Fischer R."/>
            <person name="Frisvad J.C."/>
            <person name="Goldman G.H."/>
            <person name="Houbraken J."/>
            <person name="Oakley B."/>
            <person name="Pocsi I."/>
            <person name="Scazzocchio C."/>
            <person name="Seiboth B."/>
            <person name="vanKuyk P.A."/>
            <person name="Wortman J."/>
            <person name="Dyer P.S."/>
            <person name="Grigoriev I.V."/>
        </authorList>
    </citation>
    <scope>NUCLEOTIDE SEQUENCE [LARGE SCALE GENOMIC DNA]</scope>
    <source>
        <strain evidence="3">CBS 106.47</strain>
    </source>
</reference>
<keyword evidence="1" id="KW-1133">Transmembrane helix</keyword>
<feature type="transmembrane region" description="Helical" evidence="1">
    <location>
        <begin position="6"/>
        <end position="28"/>
    </location>
</feature>
<gene>
    <name evidence="2" type="ORF">ASPFODRAFT_281715</name>
</gene>
<keyword evidence="1" id="KW-0812">Transmembrane</keyword>
<dbReference type="Proteomes" id="UP000184063">
    <property type="component" value="Unassembled WGS sequence"/>
</dbReference>